<sequence length="255" mass="29016">MITFLRLIQMECMIIVRNMTDSLINNAIFCTLIALVSGYIFKAFGTSSSFASLQAASLIVSVVGFESYRSIFRLLSDLEGEKHIQYYFTLPIANSLIFLKMVLSFVFNGVLFGTFSLFILRIVLFKHIILKNINFGLFFLTLTVIGGFFGTFSFFLAAYTKNMMKIGNTLMRILFPMWIIGGFQFSYAIAKSISPILGYIALCSPYTYANEAMRYVVLGSGDFINIWISLPVLIIFTLLCWVFGIRKLRKRLDFI</sequence>
<keyword evidence="8" id="KW-1185">Reference proteome</keyword>
<name>A0A5C0UFQ9_9PROT</name>
<organism evidence="7 8">
    <name type="scientific">Candidatus Cytomitobacter indipagum</name>
    <dbReference type="NCBI Taxonomy" id="2601575"/>
    <lineage>
        <taxon>Bacteria</taxon>
        <taxon>Pseudomonadati</taxon>
        <taxon>Pseudomonadota</taxon>
        <taxon>Alphaproteobacteria</taxon>
        <taxon>Holosporales</taxon>
        <taxon>Holosporaceae</taxon>
        <taxon>Candidatus Cytomitobacter</taxon>
    </lineage>
</organism>
<evidence type="ECO:0000256" key="5">
    <source>
        <dbReference type="SAM" id="Phobius"/>
    </source>
</evidence>
<reference evidence="7 8" key="1">
    <citation type="submission" date="2019-08" db="EMBL/GenBank/DDBJ databases">
        <title>Highly reduced genomes of protist endosymbionts show evolutionary convergence.</title>
        <authorList>
            <person name="George E."/>
            <person name="Husnik F."/>
            <person name="Tashyreva D."/>
            <person name="Prokopchuk G."/>
            <person name="Horak A."/>
            <person name="Kwong W.K."/>
            <person name="Lukes J."/>
            <person name="Keeling P.J."/>
        </authorList>
    </citation>
    <scope>NUCLEOTIDE SEQUENCE [LARGE SCALE GENOMIC DNA]</scope>
    <source>
        <strain evidence="7">1605</strain>
    </source>
</reference>
<dbReference type="AlphaFoldDB" id="A0A5C0UFQ9"/>
<proteinExistence type="predicted"/>
<dbReference type="GO" id="GO:0016020">
    <property type="term" value="C:membrane"/>
    <property type="evidence" value="ECO:0007669"/>
    <property type="project" value="UniProtKB-SubCell"/>
</dbReference>
<dbReference type="GO" id="GO:0140359">
    <property type="term" value="F:ABC-type transporter activity"/>
    <property type="evidence" value="ECO:0007669"/>
    <property type="project" value="InterPro"/>
</dbReference>
<feature type="transmembrane region" description="Helical" evidence="5">
    <location>
        <begin position="23"/>
        <end position="41"/>
    </location>
</feature>
<dbReference type="OrthoDB" id="8478603at2"/>
<feature type="transmembrane region" description="Helical" evidence="5">
    <location>
        <begin position="135"/>
        <end position="158"/>
    </location>
</feature>
<feature type="transmembrane region" description="Helical" evidence="5">
    <location>
        <begin position="170"/>
        <end position="190"/>
    </location>
</feature>
<dbReference type="Proteomes" id="UP000325155">
    <property type="component" value="Chromosome"/>
</dbReference>
<dbReference type="EMBL" id="CP043315">
    <property type="protein sequence ID" value="QEK37884.1"/>
    <property type="molecule type" value="Genomic_DNA"/>
</dbReference>
<evidence type="ECO:0000256" key="3">
    <source>
        <dbReference type="ARBA" id="ARBA00022989"/>
    </source>
</evidence>
<dbReference type="KEGG" id="cip:FZC35_00595"/>
<dbReference type="Pfam" id="PF01061">
    <property type="entry name" value="ABC2_membrane"/>
    <property type="match status" value="1"/>
</dbReference>
<feature type="domain" description="ABC-2 type transporter transmembrane" evidence="6">
    <location>
        <begin position="6"/>
        <end position="217"/>
    </location>
</feature>
<feature type="transmembrane region" description="Helical" evidence="5">
    <location>
        <begin position="223"/>
        <end position="245"/>
    </location>
</feature>
<dbReference type="InterPro" id="IPR013525">
    <property type="entry name" value="ABC2_TM"/>
</dbReference>
<evidence type="ECO:0000259" key="6">
    <source>
        <dbReference type="Pfam" id="PF01061"/>
    </source>
</evidence>
<evidence type="ECO:0000256" key="2">
    <source>
        <dbReference type="ARBA" id="ARBA00022692"/>
    </source>
</evidence>
<gene>
    <name evidence="7" type="ORF">FZC35_00595</name>
</gene>
<protein>
    <recommendedName>
        <fullName evidence="6">ABC-2 type transporter transmembrane domain-containing protein</fullName>
    </recommendedName>
</protein>
<evidence type="ECO:0000313" key="7">
    <source>
        <dbReference type="EMBL" id="QEK37884.1"/>
    </source>
</evidence>
<keyword evidence="3 5" id="KW-1133">Transmembrane helix</keyword>
<evidence type="ECO:0000256" key="1">
    <source>
        <dbReference type="ARBA" id="ARBA00004141"/>
    </source>
</evidence>
<dbReference type="RefSeq" id="WP_148980731.1">
    <property type="nucleotide sequence ID" value="NZ_CP043315.1"/>
</dbReference>
<feature type="transmembrane region" description="Helical" evidence="5">
    <location>
        <begin position="53"/>
        <end position="72"/>
    </location>
</feature>
<keyword evidence="2 5" id="KW-0812">Transmembrane</keyword>
<evidence type="ECO:0000313" key="8">
    <source>
        <dbReference type="Proteomes" id="UP000325155"/>
    </source>
</evidence>
<evidence type="ECO:0000256" key="4">
    <source>
        <dbReference type="ARBA" id="ARBA00023136"/>
    </source>
</evidence>
<comment type="subcellular location">
    <subcellularLocation>
        <location evidence="1">Membrane</location>
        <topology evidence="1">Multi-pass membrane protein</topology>
    </subcellularLocation>
</comment>
<keyword evidence="4 5" id="KW-0472">Membrane</keyword>
<feature type="transmembrane region" description="Helical" evidence="5">
    <location>
        <begin position="110"/>
        <end position="129"/>
    </location>
</feature>
<accession>A0A5C0UFQ9</accession>